<reference evidence="1 2" key="1">
    <citation type="submission" date="2023-11" db="EMBL/GenBank/DDBJ databases">
        <authorList>
            <person name="Cook R."/>
            <person name="Crisci M."/>
            <person name="Pye H."/>
            <person name="Adriaenssens E."/>
            <person name="Santini J."/>
        </authorList>
    </citation>
    <scope>NUCLEOTIDE SEQUENCE [LARGE SCALE GENOMIC DNA]</scope>
    <source>
        <strain evidence="1">Lak_Megaphage_Sonny</strain>
    </source>
</reference>
<accession>A0ABZ0Z2Y1</accession>
<dbReference type="EMBL" id="OR769223">
    <property type="protein sequence ID" value="WQJ53559.1"/>
    <property type="molecule type" value="Genomic_DNA"/>
</dbReference>
<keyword evidence="2" id="KW-1185">Reference proteome</keyword>
<sequence length="222" mass="26249">MKIFNVNKQLVKSTRDIIEKRHYGKTVYHVVFKYVYLYQITICGKVFEKYTNKVKNEQIIFAFAKDAEWYAKNCVKPSKVHYEPFGHTIYLAGDDKFSKYGYFNMTGWDSFKPVENMHLEFCINFNYRHIYGSAISLDSSFLAYNRKNADYYINLVLSHCNNFESENIIKSFDVITLETLPIDKLNELNASSKEIEELKKITEQFHKDQLAYAELTKKLLEK</sequence>
<name>A0ABZ0Z2Y1_9CAUD</name>
<proteinExistence type="predicted"/>
<evidence type="ECO:0000313" key="2">
    <source>
        <dbReference type="Proteomes" id="UP001358193"/>
    </source>
</evidence>
<protein>
    <submittedName>
        <fullName evidence="1">Uncharacterized protein</fullName>
    </submittedName>
</protein>
<dbReference type="Proteomes" id="UP001358193">
    <property type="component" value="Segment"/>
</dbReference>
<evidence type="ECO:0000313" key="1">
    <source>
        <dbReference type="EMBL" id="WQJ53559.1"/>
    </source>
</evidence>
<organism evidence="1 2">
    <name type="scientific">phage Lak_Megaphage_Sonny</name>
    <dbReference type="NCBI Taxonomy" id="3109229"/>
    <lineage>
        <taxon>Viruses</taxon>
        <taxon>Duplodnaviria</taxon>
        <taxon>Heunggongvirae</taxon>
        <taxon>Uroviricota</taxon>
        <taxon>Caudoviricetes</taxon>
        <taxon>Caudoviricetes code 15 clade</taxon>
    </lineage>
</organism>